<protein>
    <recommendedName>
        <fullName evidence="4">Glycosyltransferase RgtA/B/C/D-like domain-containing protein</fullName>
    </recommendedName>
</protein>
<keyword evidence="1" id="KW-0472">Membrane</keyword>
<keyword evidence="1" id="KW-1133">Transmembrane helix</keyword>
<dbReference type="Proteomes" id="UP000625631">
    <property type="component" value="Unassembled WGS sequence"/>
</dbReference>
<evidence type="ECO:0000313" key="2">
    <source>
        <dbReference type="EMBL" id="MBH8556890.1"/>
    </source>
</evidence>
<reference evidence="2 3" key="1">
    <citation type="submission" date="2020-12" db="EMBL/GenBank/DDBJ databases">
        <title>Hymenobacter sp.</title>
        <authorList>
            <person name="Kim M.K."/>
        </authorList>
    </citation>
    <scope>NUCLEOTIDE SEQUENCE [LARGE SCALE GENOMIC DNA]</scope>
    <source>
        <strain evidence="2 3">BT442</strain>
    </source>
</reference>
<name>A0ABS0Q2M0_9BACT</name>
<feature type="transmembrane region" description="Helical" evidence="1">
    <location>
        <begin position="317"/>
        <end position="336"/>
    </location>
</feature>
<proteinExistence type="predicted"/>
<feature type="transmembrane region" description="Helical" evidence="1">
    <location>
        <begin position="96"/>
        <end position="114"/>
    </location>
</feature>
<keyword evidence="1" id="KW-0812">Transmembrane</keyword>
<evidence type="ECO:0000313" key="3">
    <source>
        <dbReference type="Proteomes" id="UP000625631"/>
    </source>
</evidence>
<accession>A0ABS0Q2M0</accession>
<gene>
    <name evidence="2" type="ORF">I7X13_02455</name>
</gene>
<organism evidence="2 3">
    <name type="scientific">Hymenobacter negativus</name>
    <dbReference type="NCBI Taxonomy" id="2795026"/>
    <lineage>
        <taxon>Bacteria</taxon>
        <taxon>Pseudomonadati</taxon>
        <taxon>Bacteroidota</taxon>
        <taxon>Cytophagia</taxon>
        <taxon>Cytophagales</taxon>
        <taxon>Hymenobacteraceae</taxon>
        <taxon>Hymenobacter</taxon>
    </lineage>
</organism>
<feature type="transmembrane region" description="Helical" evidence="1">
    <location>
        <begin position="148"/>
        <end position="181"/>
    </location>
</feature>
<keyword evidence="3" id="KW-1185">Reference proteome</keyword>
<feature type="transmembrane region" description="Helical" evidence="1">
    <location>
        <begin position="120"/>
        <end position="139"/>
    </location>
</feature>
<evidence type="ECO:0000256" key="1">
    <source>
        <dbReference type="SAM" id="Phobius"/>
    </source>
</evidence>
<feature type="transmembrane region" description="Helical" evidence="1">
    <location>
        <begin position="187"/>
        <end position="207"/>
    </location>
</feature>
<sequence length="581" mass="63049">MRTVLLPLALSAATVLGLGSYYETNDDTTLAWLFSGVLALKPVPSVPLFLHGYGHLLAAAYTAAPGVPWLGLLLGALLGAATVLAFAVLDKLLRPCLRPGPLVLVLTLFFGLAWLEHWLWFSHARVALLLAGMGVLFAAQRPGRRGALLIGLLALGAAWLIRPSLATLGAAAAVPAAVWLAGSWRRAFPVLGSAALGLLLATGILHWQQTLAEARAQRRDAALSRILDFDQLCPQPRTPADSLGTTAIGLWLLGDSTVVNEALIQRAYRFDAADFLTREVPAKLRQRLTLLGRDYFPLLLVLAATAVAVARRRGRHGWFWLLQLGFAGGLILLAGVFKLPPRLGLPLLDFWLLTNLVFWLNNANAASANHASGGAQAAGEADAAPAAANVQRPALYASGERLPWMEPGALPRRGAIAGLLLVITLYVVKTWHRHQVLSQEQRRHESALDIIAVQEARRVRILAGTNDLLKSLSPFRIYRHGRQPVLLLTGWSSHDASQAELRRALTGTSDQTECLRRLAELGTYGSEADALWVLTPETARWLSHRFLLGGPRVQLWPGPLPTAYGADSAAWRYHIREPADR</sequence>
<feature type="transmembrane region" description="Helical" evidence="1">
    <location>
        <begin position="69"/>
        <end position="89"/>
    </location>
</feature>
<comment type="caution">
    <text evidence="2">The sequence shown here is derived from an EMBL/GenBank/DDBJ whole genome shotgun (WGS) entry which is preliminary data.</text>
</comment>
<evidence type="ECO:0008006" key="4">
    <source>
        <dbReference type="Google" id="ProtNLM"/>
    </source>
</evidence>
<dbReference type="EMBL" id="JAEDAE010000001">
    <property type="protein sequence ID" value="MBH8556890.1"/>
    <property type="molecule type" value="Genomic_DNA"/>
</dbReference>